<dbReference type="STRING" id="460384.SAMN05216313_11088"/>
<dbReference type="PROSITE" id="PS50949">
    <property type="entry name" value="HTH_GNTR"/>
    <property type="match status" value="2"/>
</dbReference>
<dbReference type="GO" id="GO:0003677">
    <property type="term" value="F:DNA binding"/>
    <property type="evidence" value="ECO:0007669"/>
    <property type="project" value="UniProtKB-KW"/>
</dbReference>
<evidence type="ECO:0000313" key="5">
    <source>
        <dbReference type="EMBL" id="SET65018.1"/>
    </source>
</evidence>
<dbReference type="EMBL" id="FOIM01000010">
    <property type="protein sequence ID" value="SET65018.1"/>
    <property type="molecule type" value="Genomic_DNA"/>
</dbReference>
<dbReference type="Gene3D" id="1.10.10.10">
    <property type="entry name" value="Winged helix-like DNA-binding domain superfamily/Winged helix DNA-binding domain"/>
    <property type="match status" value="2"/>
</dbReference>
<dbReference type="GO" id="GO:0045892">
    <property type="term" value="P:negative regulation of DNA-templated transcription"/>
    <property type="evidence" value="ECO:0007669"/>
    <property type="project" value="TreeGrafter"/>
</dbReference>
<evidence type="ECO:0000259" key="4">
    <source>
        <dbReference type="PROSITE" id="PS50949"/>
    </source>
</evidence>
<evidence type="ECO:0000256" key="2">
    <source>
        <dbReference type="ARBA" id="ARBA00023125"/>
    </source>
</evidence>
<organism evidence="5 6">
    <name type="scientific">Enterocloster lavalensis</name>
    <dbReference type="NCBI Taxonomy" id="460384"/>
    <lineage>
        <taxon>Bacteria</taxon>
        <taxon>Bacillati</taxon>
        <taxon>Bacillota</taxon>
        <taxon>Clostridia</taxon>
        <taxon>Lachnospirales</taxon>
        <taxon>Lachnospiraceae</taxon>
        <taxon>Enterocloster</taxon>
    </lineage>
</organism>
<dbReference type="GeneID" id="93279895"/>
<name>A0A1I0G565_9FIRM</name>
<sequence>MQREMELQQIIFHIIETQIKFGGHRYGDQLPTLREASSYFLASLDTVRLAYLRLKREGYISISTCVGATVNVDYSDEEIRRHIQRYFGPRREPLLSFAQSVGLLANRVQWYALMSATPETLDELEDLCFRQDEAPVYRMSRQLQLLYAPLGNELLLRLFWQMFLYFQGPFVSTARNGMIPGKAGGPLSEMIRLARKKDGEALWEAGQASVLRYQAALNRFFDQNITPETVDEPVGFTWGIYKKTSQLCYSICMDLLLDIHNGVYQDGDFLPPPQQLAHEKQAGLNTVRRAIGLLNKLGAVRSLNGVGTQVLPPVDSAKNCDFEDPVIRRRLVDFLQSFHILAFSCRTCAQAALNSMSEKDILQLIQRLDQTRQSGVYENLMYVCYDTIALHSAPLVRTVYGEVTRQLFWGYPLREMHGDRPHANAYFLPYLDSLRDCLVRRDVDSFSLLLEKLHTDETACIIRYLSGLGIREAASIIIPE</sequence>
<dbReference type="SUPFAM" id="SSF46785">
    <property type="entry name" value="Winged helix' DNA-binding domain"/>
    <property type="match status" value="2"/>
</dbReference>
<dbReference type="Proteomes" id="UP000198508">
    <property type="component" value="Unassembled WGS sequence"/>
</dbReference>
<feature type="domain" description="HTH gntR-type" evidence="4">
    <location>
        <begin position="245"/>
        <end position="313"/>
    </location>
</feature>
<dbReference type="InterPro" id="IPR000524">
    <property type="entry name" value="Tscrpt_reg_HTH_GntR"/>
</dbReference>
<reference evidence="6" key="1">
    <citation type="submission" date="2016-10" db="EMBL/GenBank/DDBJ databases">
        <authorList>
            <person name="Varghese N."/>
            <person name="Submissions S."/>
        </authorList>
    </citation>
    <scope>NUCLEOTIDE SEQUENCE [LARGE SCALE GENOMIC DNA]</scope>
    <source>
        <strain evidence="6">NLAE-zl-G277</strain>
    </source>
</reference>
<dbReference type="InterPro" id="IPR036388">
    <property type="entry name" value="WH-like_DNA-bd_sf"/>
</dbReference>
<dbReference type="PANTHER" id="PTHR44846:SF17">
    <property type="entry name" value="GNTR-FAMILY TRANSCRIPTIONAL REGULATOR"/>
    <property type="match status" value="1"/>
</dbReference>
<dbReference type="GO" id="GO:0003700">
    <property type="term" value="F:DNA-binding transcription factor activity"/>
    <property type="evidence" value="ECO:0007669"/>
    <property type="project" value="InterPro"/>
</dbReference>
<gene>
    <name evidence="5" type="ORF">SAMN05216313_11088</name>
</gene>
<protein>
    <submittedName>
        <fullName evidence="5">Regulatory protein, gntR family</fullName>
    </submittedName>
</protein>
<keyword evidence="1" id="KW-0805">Transcription regulation</keyword>
<keyword evidence="2" id="KW-0238">DNA-binding</keyword>
<dbReference type="AlphaFoldDB" id="A0A1I0G565"/>
<keyword evidence="3" id="KW-0804">Transcription</keyword>
<dbReference type="InterPro" id="IPR036390">
    <property type="entry name" value="WH_DNA-bd_sf"/>
</dbReference>
<dbReference type="Pfam" id="PF00392">
    <property type="entry name" value="GntR"/>
    <property type="match status" value="1"/>
</dbReference>
<keyword evidence="6" id="KW-1185">Reference proteome</keyword>
<accession>A0A1I0G565</accession>
<dbReference type="SMART" id="SM00345">
    <property type="entry name" value="HTH_GNTR"/>
    <property type="match status" value="2"/>
</dbReference>
<evidence type="ECO:0000256" key="3">
    <source>
        <dbReference type="ARBA" id="ARBA00023163"/>
    </source>
</evidence>
<evidence type="ECO:0000313" key="6">
    <source>
        <dbReference type="Proteomes" id="UP000198508"/>
    </source>
</evidence>
<evidence type="ECO:0000256" key="1">
    <source>
        <dbReference type="ARBA" id="ARBA00023015"/>
    </source>
</evidence>
<dbReference type="PANTHER" id="PTHR44846">
    <property type="entry name" value="MANNOSYL-D-GLYCERATE TRANSPORT/METABOLISM SYSTEM REPRESSOR MNGR-RELATED"/>
    <property type="match status" value="1"/>
</dbReference>
<feature type="domain" description="HTH gntR-type" evidence="4">
    <location>
        <begin position="5"/>
        <end position="73"/>
    </location>
</feature>
<dbReference type="RefSeq" id="WP_092363545.1">
    <property type="nucleotide sequence ID" value="NZ_DAINWJ010000155.1"/>
</dbReference>
<proteinExistence type="predicted"/>
<dbReference type="InterPro" id="IPR050679">
    <property type="entry name" value="Bact_HTH_transcr_reg"/>
</dbReference>